<sequence length="104" mass="12097">MAPDRFRPRTHQEIRERAKKNRLRRSTPHPILAPPEHTVCQLSPTHANPAVFSIFPVKGLDKKHLQAWKLGPFKHPARKRAVWYPKGKKNPPMVGLWRIIVIYG</sequence>
<evidence type="ECO:0000313" key="3">
    <source>
        <dbReference type="Proteomes" id="UP001054837"/>
    </source>
</evidence>
<gene>
    <name evidence="2" type="ORF">CDAR_302461</name>
</gene>
<dbReference type="Proteomes" id="UP001054837">
    <property type="component" value="Unassembled WGS sequence"/>
</dbReference>
<comment type="caution">
    <text evidence="2">The sequence shown here is derived from an EMBL/GenBank/DDBJ whole genome shotgun (WGS) entry which is preliminary data.</text>
</comment>
<feature type="compositionally biased region" description="Basic and acidic residues" evidence="1">
    <location>
        <begin position="1"/>
        <end position="16"/>
    </location>
</feature>
<proteinExistence type="predicted"/>
<keyword evidence="3" id="KW-1185">Reference proteome</keyword>
<evidence type="ECO:0000313" key="2">
    <source>
        <dbReference type="EMBL" id="GIX83035.1"/>
    </source>
</evidence>
<organism evidence="2 3">
    <name type="scientific">Caerostris darwini</name>
    <dbReference type="NCBI Taxonomy" id="1538125"/>
    <lineage>
        <taxon>Eukaryota</taxon>
        <taxon>Metazoa</taxon>
        <taxon>Ecdysozoa</taxon>
        <taxon>Arthropoda</taxon>
        <taxon>Chelicerata</taxon>
        <taxon>Arachnida</taxon>
        <taxon>Araneae</taxon>
        <taxon>Araneomorphae</taxon>
        <taxon>Entelegynae</taxon>
        <taxon>Araneoidea</taxon>
        <taxon>Araneidae</taxon>
        <taxon>Caerostris</taxon>
    </lineage>
</organism>
<feature type="compositionally biased region" description="Basic residues" evidence="1">
    <location>
        <begin position="17"/>
        <end position="27"/>
    </location>
</feature>
<dbReference type="EMBL" id="BPLQ01001567">
    <property type="protein sequence ID" value="GIX83035.1"/>
    <property type="molecule type" value="Genomic_DNA"/>
</dbReference>
<dbReference type="AlphaFoldDB" id="A0AAV4NE27"/>
<accession>A0AAV4NE27</accession>
<feature type="region of interest" description="Disordered" evidence="1">
    <location>
        <begin position="1"/>
        <end position="37"/>
    </location>
</feature>
<reference evidence="2 3" key="1">
    <citation type="submission" date="2021-06" db="EMBL/GenBank/DDBJ databases">
        <title>Caerostris darwini draft genome.</title>
        <authorList>
            <person name="Kono N."/>
            <person name="Arakawa K."/>
        </authorList>
    </citation>
    <scope>NUCLEOTIDE SEQUENCE [LARGE SCALE GENOMIC DNA]</scope>
</reference>
<evidence type="ECO:0000256" key="1">
    <source>
        <dbReference type="SAM" id="MobiDB-lite"/>
    </source>
</evidence>
<protein>
    <submittedName>
        <fullName evidence="2">Uncharacterized protein</fullName>
    </submittedName>
</protein>
<name>A0AAV4NE27_9ARAC</name>